<sequence length="162" mass="18090">MSEKDLLVRRLAGQRRHVLDQVEGLSDEQLRAAVLPSGWSILGLLRHLTLSDERYWFEVIVAGGPLDFWPEDETSEWQVGPDEPAQRVIDDYRAAIANSEAIVAARSLDDPPATTEEWWAGAGMSLPDLRSIMVHVLVETANHAGHLDAVREILDGKQYIVL</sequence>
<gene>
    <name evidence="1" type="ORF">SAMN04489750_3502</name>
</gene>
<name>A0A2Y9BUQ7_9MICO</name>
<dbReference type="AlphaFoldDB" id="A0A2Y9BUQ7"/>
<organism evidence="1 2">
    <name type="scientific">Branchiibius hedensis</name>
    <dbReference type="NCBI Taxonomy" id="672460"/>
    <lineage>
        <taxon>Bacteria</taxon>
        <taxon>Bacillati</taxon>
        <taxon>Actinomycetota</taxon>
        <taxon>Actinomycetes</taxon>
        <taxon>Micrococcales</taxon>
        <taxon>Dermacoccaceae</taxon>
        <taxon>Branchiibius</taxon>
    </lineage>
</organism>
<dbReference type="OrthoDB" id="4548523at2"/>
<protein>
    <recommendedName>
        <fullName evidence="3">DinB superfamily protein</fullName>
    </recommendedName>
</protein>
<dbReference type="Gene3D" id="1.20.120.450">
    <property type="entry name" value="dinb family like domain"/>
    <property type="match status" value="1"/>
</dbReference>
<dbReference type="RefSeq" id="WP_109687859.1">
    <property type="nucleotide sequence ID" value="NZ_QGDN01000001.1"/>
</dbReference>
<keyword evidence="2" id="KW-1185">Reference proteome</keyword>
<accession>A0A2Y9BUQ7</accession>
<dbReference type="SUPFAM" id="SSF109854">
    <property type="entry name" value="DinB/YfiT-like putative metalloenzymes"/>
    <property type="match status" value="1"/>
</dbReference>
<evidence type="ECO:0000313" key="1">
    <source>
        <dbReference type="EMBL" id="SSA36122.1"/>
    </source>
</evidence>
<dbReference type="InterPro" id="IPR007061">
    <property type="entry name" value="MST-like"/>
</dbReference>
<dbReference type="EMBL" id="UESZ01000001">
    <property type="protein sequence ID" value="SSA36122.1"/>
    <property type="molecule type" value="Genomic_DNA"/>
</dbReference>
<dbReference type="Pfam" id="PF04978">
    <property type="entry name" value="MST"/>
    <property type="match status" value="1"/>
</dbReference>
<dbReference type="InterPro" id="IPR034660">
    <property type="entry name" value="DinB/YfiT-like"/>
</dbReference>
<evidence type="ECO:0000313" key="2">
    <source>
        <dbReference type="Proteomes" id="UP000250028"/>
    </source>
</evidence>
<reference evidence="2" key="1">
    <citation type="submission" date="2016-10" db="EMBL/GenBank/DDBJ databases">
        <authorList>
            <person name="Varghese N."/>
            <person name="Submissions S."/>
        </authorList>
    </citation>
    <scope>NUCLEOTIDE SEQUENCE [LARGE SCALE GENOMIC DNA]</scope>
    <source>
        <strain evidence="2">DSM 22951</strain>
    </source>
</reference>
<dbReference type="Proteomes" id="UP000250028">
    <property type="component" value="Unassembled WGS sequence"/>
</dbReference>
<evidence type="ECO:0008006" key="3">
    <source>
        <dbReference type="Google" id="ProtNLM"/>
    </source>
</evidence>
<proteinExistence type="predicted"/>